<dbReference type="PANTHER" id="PTHR12599:SF0">
    <property type="entry name" value="PTERIN-4-ALPHA-CARBINOLAMINE DEHYDRATASE"/>
    <property type="match status" value="1"/>
</dbReference>
<sequence>MTLRHAAIISNAAARATSHWRINPSRPSRGVGAFAIARAFDDDVCAVVEPSQLQRRRHARRLCTGHRRPASPASDFSHRRRQERCMASSTTALPATMTPEQRSAALEGLLSRGGNDGWKLLLPERDAIKKTFHFVDFNQAWDFMGRVAVLAEEMNHHPEWSNVYNRVEVTLTTHDCGGLSTNDIEMATKMDEYESLLLSGQSL</sequence>
<organism evidence="6 7">
    <name type="scientific">Stephanodiscus triporus</name>
    <dbReference type="NCBI Taxonomy" id="2934178"/>
    <lineage>
        <taxon>Eukaryota</taxon>
        <taxon>Sar</taxon>
        <taxon>Stramenopiles</taxon>
        <taxon>Ochrophyta</taxon>
        <taxon>Bacillariophyta</taxon>
        <taxon>Coscinodiscophyceae</taxon>
        <taxon>Thalassiosirophycidae</taxon>
        <taxon>Stephanodiscales</taxon>
        <taxon>Stephanodiscaceae</taxon>
        <taxon>Stephanodiscus</taxon>
    </lineage>
</organism>
<keyword evidence="4" id="KW-0456">Lyase</keyword>
<dbReference type="InterPro" id="IPR036428">
    <property type="entry name" value="PCD_sf"/>
</dbReference>
<dbReference type="EC" id="4.2.1.96" evidence="3"/>
<dbReference type="AlphaFoldDB" id="A0ABD3P9L9"/>
<proteinExistence type="inferred from homology"/>
<dbReference type="Gene3D" id="3.30.1360.20">
    <property type="entry name" value="Transcriptional coactivator/pterin dehydratase"/>
    <property type="match status" value="1"/>
</dbReference>
<dbReference type="Pfam" id="PF01329">
    <property type="entry name" value="Pterin_4a"/>
    <property type="match status" value="1"/>
</dbReference>
<evidence type="ECO:0000256" key="2">
    <source>
        <dbReference type="ARBA" id="ARBA00006472"/>
    </source>
</evidence>
<keyword evidence="7" id="KW-1185">Reference proteome</keyword>
<evidence type="ECO:0000256" key="5">
    <source>
        <dbReference type="ARBA" id="ARBA00030497"/>
    </source>
</evidence>
<dbReference type="Proteomes" id="UP001530315">
    <property type="component" value="Unassembled WGS sequence"/>
</dbReference>
<evidence type="ECO:0000256" key="4">
    <source>
        <dbReference type="ARBA" id="ARBA00023239"/>
    </source>
</evidence>
<accession>A0ABD3P9L9</accession>
<comment type="caution">
    <text evidence="6">The sequence shown here is derived from an EMBL/GenBank/DDBJ whole genome shotgun (WGS) entry which is preliminary data.</text>
</comment>
<evidence type="ECO:0000256" key="3">
    <source>
        <dbReference type="ARBA" id="ARBA00013252"/>
    </source>
</evidence>
<evidence type="ECO:0000256" key="1">
    <source>
        <dbReference type="ARBA" id="ARBA00001554"/>
    </source>
</evidence>
<dbReference type="SUPFAM" id="SSF55248">
    <property type="entry name" value="PCD-like"/>
    <property type="match status" value="1"/>
</dbReference>
<reference evidence="6 7" key="1">
    <citation type="submission" date="2024-10" db="EMBL/GenBank/DDBJ databases">
        <title>Updated reference genomes for cyclostephanoid diatoms.</title>
        <authorList>
            <person name="Roberts W.R."/>
            <person name="Alverson A.J."/>
        </authorList>
    </citation>
    <scope>NUCLEOTIDE SEQUENCE [LARGE SCALE GENOMIC DNA]</scope>
    <source>
        <strain evidence="6 7">AJA276-08</strain>
    </source>
</reference>
<name>A0ABD3P9L9_9STRA</name>
<comment type="catalytic activity">
    <reaction evidence="1">
        <text>(4aS,6R)-4a-hydroxy-L-erythro-5,6,7,8-tetrahydrobiopterin = (6R)-L-erythro-6,7-dihydrobiopterin + H2O</text>
        <dbReference type="Rhea" id="RHEA:11920"/>
        <dbReference type="ChEBI" id="CHEBI:15377"/>
        <dbReference type="ChEBI" id="CHEBI:15642"/>
        <dbReference type="ChEBI" id="CHEBI:43120"/>
        <dbReference type="EC" id="4.2.1.96"/>
    </reaction>
</comment>
<dbReference type="PANTHER" id="PTHR12599">
    <property type="entry name" value="PTERIN-4-ALPHA-CARBINOLAMINE DEHYDRATASE"/>
    <property type="match status" value="1"/>
</dbReference>
<gene>
    <name evidence="6" type="ORF">ACHAW5_001605</name>
</gene>
<dbReference type="EMBL" id="JALLAZ020000918">
    <property type="protein sequence ID" value="KAL3784738.1"/>
    <property type="molecule type" value="Genomic_DNA"/>
</dbReference>
<dbReference type="HAMAP" id="MF_00434">
    <property type="entry name" value="Pterin_4_alpha"/>
    <property type="match status" value="1"/>
</dbReference>
<dbReference type="CDD" id="cd00914">
    <property type="entry name" value="PCD_DCoH_subfamily_b"/>
    <property type="match status" value="1"/>
</dbReference>
<dbReference type="InterPro" id="IPR001533">
    <property type="entry name" value="Pterin_deHydtase"/>
</dbReference>
<evidence type="ECO:0000313" key="7">
    <source>
        <dbReference type="Proteomes" id="UP001530315"/>
    </source>
</evidence>
<dbReference type="GO" id="GO:0008124">
    <property type="term" value="F:4-alpha-hydroxytetrahydrobiopterin dehydratase activity"/>
    <property type="evidence" value="ECO:0007669"/>
    <property type="project" value="UniProtKB-EC"/>
</dbReference>
<comment type="similarity">
    <text evidence="2">Belongs to the pterin-4-alpha-carbinolamine dehydratase family.</text>
</comment>
<dbReference type="NCBIfam" id="NF002018">
    <property type="entry name" value="PRK00823.1-3"/>
    <property type="match status" value="1"/>
</dbReference>
<evidence type="ECO:0000313" key="6">
    <source>
        <dbReference type="EMBL" id="KAL3784738.1"/>
    </source>
</evidence>
<protein>
    <recommendedName>
        <fullName evidence="3">4a-hydroxytetrahydrobiopterin dehydratase</fullName>
        <ecNumber evidence="3">4.2.1.96</ecNumber>
    </recommendedName>
    <alternativeName>
        <fullName evidence="5">4-alpha-hydroxy-tetrahydropterin dehydratase</fullName>
    </alternativeName>
</protein>